<gene>
    <name evidence="1" type="ORF">MESMT1_0204</name>
</gene>
<dbReference type="EMBL" id="AP017646">
    <property type="protein sequence ID" value="BAW28134.1"/>
    <property type="molecule type" value="Genomic_DNA"/>
</dbReference>
<proteinExistence type="predicted"/>
<dbReference type="Proteomes" id="UP000265557">
    <property type="component" value="Chromosome"/>
</dbReference>
<dbReference type="AlphaFoldDB" id="A0A3G9CQU8"/>
<name>A0A3G9CQU8_METTE</name>
<evidence type="ECO:0000313" key="1">
    <source>
        <dbReference type="EMBL" id="BAW28134.1"/>
    </source>
</evidence>
<sequence>MLNCVYLPFSGVTQAWLQAMSGFNFVFLNLSSELIIEFIQKFSLRLLSQAEIGSHMEIF</sequence>
<organism evidence="1 2">
    <name type="scientific">Methanosarcina thermophila</name>
    <dbReference type="NCBI Taxonomy" id="2210"/>
    <lineage>
        <taxon>Archaea</taxon>
        <taxon>Methanobacteriati</taxon>
        <taxon>Methanobacteriota</taxon>
        <taxon>Stenosarchaea group</taxon>
        <taxon>Methanomicrobia</taxon>
        <taxon>Methanosarcinales</taxon>
        <taxon>Methanosarcinaceae</taxon>
        <taxon>Methanosarcina</taxon>
    </lineage>
</organism>
<reference evidence="1 2" key="1">
    <citation type="submission" date="2016-09" db="EMBL/GenBank/DDBJ databases">
        <title>Complete Genome Sequence of Methanosarcina thermophila MT-1.</title>
        <authorList>
            <person name="Kouzuma A."/>
        </authorList>
    </citation>
    <scope>NUCLEOTIDE SEQUENCE [LARGE SCALE GENOMIC DNA]</scope>
    <source>
        <strain evidence="1 2">MT-1</strain>
    </source>
</reference>
<accession>A0A3G9CQU8</accession>
<protein>
    <submittedName>
        <fullName evidence="1">Uncharacterized protein</fullName>
    </submittedName>
</protein>
<evidence type="ECO:0000313" key="2">
    <source>
        <dbReference type="Proteomes" id="UP000265557"/>
    </source>
</evidence>